<dbReference type="PANTHER" id="PTHR24148">
    <property type="entry name" value="ANKYRIN REPEAT DOMAIN-CONTAINING PROTEIN 39 HOMOLOG-RELATED"/>
    <property type="match status" value="1"/>
</dbReference>
<comment type="caution">
    <text evidence="1">The sequence shown here is derived from an EMBL/GenBank/DDBJ whole genome shotgun (WGS) entry which is preliminary data.</text>
</comment>
<name>A0AA39ZYD1_9PEZI</name>
<keyword evidence="2" id="KW-1185">Reference proteome</keyword>
<organism evidence="1 2">
    <name type="scientific">Lasiosphaeria miniovina</name>
    <dbReference type="NCBI Taxonomy" id="1954250"/>
    <lineage>
        <taxon>Eukaryota</taxon>
        <taxon>Fungi</taxon>
        <taxon>Dikarya</taxon>
        <taxon>Ascomycota</taxon>
        <taxon>Pezizomycotina</taxon>
        <taxon>Sordariomycetes</taxon>
        <taxon>Sordariomycetidae</taxon>
        <taxon>Sordariales</taxon>
        <taxon>Lasiosphaeriaceae</taxon>
        <taxon>Lasiosphaeria</taxon>
    </lineage>
</organism>
<reference evidence="1" key="1">
    <citation type="submission" date="2023-06" db="EMBL/GenBank/DDBJ databases">
        <title>Genome-scale phylogeny and comparative genomics of the fungal order Sordariales.</title>
        <authorList>
            <consortium name="Lawrence Berkeley National Laboratory"/>
            <person name="Hensen N."/>
            <person name="Bonometti L."/>
            <person name="Westerberg I."/>
            <person name="Brannstrom I.O."/>
            <person name="Guillou S."/>
            <person name="Cros-Aarteil S."/>
            <person name="Calhoun S."/>
            <person name="Haridas S."/>
            <person name="Kuo A."/>
            <person name="Mondo S."/>
            <person name="Pangilinan J."/>
            <person name="Riley R."/>
            <person name="LaButti K."/>
            <person name="Andreopoulos B."/>
            <person name="Lipzen A."/>
            <person name="Chen C."/>
            <person name="Yanf M."/>
            <person name="Daum C."/>
            <person name="Ng V."/>
            <person name="Clum A."/>
            <person name="Steindorff A."/>
            <person name="Ohm R."/>
            <person name="Martin F."/>
            <person name="Silar P."/>
            <person name="Natvig D."/>
            <person name="Lalanne C."/>
            <person name="Gautier V."/>
            <person name="Ament-velasquez S.L."/>
            <person name="Kruys A."/>
            <person name="Hutchinson M.I."/>
            <person name="Powell A.J."/>
            <person name="Barry K."/>
            <person name="Miller A.N."/>
            <person name="Grigoriev I.V."/>
            <person name="Debuchy R."/>
            <person name="Gladieux P."/>
            <person name="Thoren M.H."/>
            <person name="Johannesson H."/>
        </authorList>
    </citation>
    <scope>NUCLEOTIDE SEQUENCE</scope>
    <source>
        <strain evidence="1">SMH2392-1A</strain>
    </source>
</reference>
<evidence type="ECO:0000313" key="2">
    <source>
        <dbReference type="Proteomes" id="UP001172101"/>
    </source>
</evidence>
<dbReference type="InterPro" id="IPR052895">
    <property type="entry name" value="HetReg/Transcr_Mod"/>
</dbReference>
<evidence type="ECO:0008006" key="3">
    <source>
        <dbReference type="Google" id="ProtNLM"/>
    </source>
</evidence>
<accession>A0AA39ZYD1</accession>
<dbReference type="GeneID" id="85323652"/>
<dbReference type="AlphaFoldDB" id="A0AA39ZYD1"/>
<dbReference type="EMBL" id="JAUIRO010000007">
    <property type="protein sequence ID" value="KAK0705926.1"/>
    <property type="molecule type" value="Genomic_DNA"/>
</dbReference>
<dbReference type="Proteomes" id="UP001172101">
    <property type="component" value="Unassembled WGS sequence"/>
</dbReference>
<dbReference type="RefSeq" id="XP_060291020.1">
    <property type="nucleotide sequence ID" value="XM_060440382.1"/>
</dbReference>
<protein>
    <recommendedName>
        <fullName evidence="3">Heterokaryon incompatibility domain-containing protein</fullName>
    </recommendedName>
</protein>
<proteinExistence type="predicted"/>
<sequence length="621" mass="69217">MPKKKVGFLAGMERGRLARTISRAAWRPSHSIEGSTCNNALVFIRQKSREEVLVQSEGAIACLVTAADYPINDPSDSSRAGVPPRLAIIQSACKGELLVKYGSAIKDIARKRIKTRFRNVNIKNYMFFQEEEFYHGIAHSASRHKPCSWSCSSFKSQTIGAAPSRSASQSTVWQAVIMRRPLVAFMGISCTRKKWLHLLRPGDIIQIIPKANSLGWVNIVREASIEIEYQPLRYENQQIRLLVVKPGAPGDAIHARFEHTSLDGAAEDAADFHALSYCRDNSAESANIVLETGAELGSENTSEAPFSVSGAHDLEERAQQVGIMGHIFSRAATVHVWLDEDETSGVEVALPIVRDIFNFDQRLCSGGECRCAGSKHTLQVEHLETANRGLDWISFGSMWEIFNRHASGFSSLAVQAAGGEGHAHLSYLMQSLFQHPWFQRVWETIEWPELLMVNRLLDMPQYKSQAPNLRGQLTMPAIWTTLADAGKVRQERIRADHGRPAAETAEGDRQERQTILDVFLAALDLKATDPRDKLFALLTFGRETCVASAIPAALRPDYGKPAINVAADFTRWWIREYRSLDILSYVHCTPARAWQRTLCDDSPPAETAVPRAVPSYCATHR</sequence>
<dbReference type="PANTHER" id="PTHR24148:SF64">
    <property type="entry name" value="HETEROKARYON INCOMPATIBILITY DOMAIN-CONTAINING PROTEIN"/>
    <property type="match status" value="1"/>
</dbReference>
<evidence type="ECO:0000313" key="1">
    <source>
        <dbReference type="EMBL" id="KAK0705926.1"/>
    </source>
</evidence>
<gene>
    <name evidence="1" type="ORF">B0T26DRAFT_679693</name>
</gene>